<keyword evidence="3 5" id="KW-0732">Signal</keyword>
<proteinExistence type="inferred from homology"/>
<dbReference type="SUPFAM" id="SSF49478">
    <property type="entry name" value="Cna protein B-type domain"/>
    <property type="match status" value="1"/>
</dbReference>
<dbReference type="InterPro" id="IPR013783">
    <property type="entry name" value="Ig-like_fold"/>
</dbReference>
<protein>
    <submittedName>
        <fullName evidence="8">BspA family leucine-rich repeat surface protein</fullName>
    </submittedName>
</protein>
<sequence>MMLKSIFSIVMISVLLISSNPIANIMANKATDDEAKSQSVDLEEVFVSESGMLADGTDGSYVGIPSKSYEPGQTFEEITVNGSNKMKDVDGEEIGTYSDQLTGKVSEEELARPRKAMHMLAATGSSGQEIEINDMRAVLRSGAVLNSDGDYVWTAENSDSGHSFTYRIFYAFSGVGEYAEDQIHITIPKSILRDRDGNFADSYELPIPEYTEDDLTASNLFVYKEVGENLVIFNRLSCSAAQSGFIEVSYTTTKPTFDYADYLSEDACNDKGGSDLFQAKIAIDNGSAHCSRETQKVPVYIDTTATLRKVEKLNPYSAYPEWKTAWGDTVKPDNPNDYEYLIWTIDTEADATQPYNLTFSDTFNETDAELLGYRGADGTYQRSLTITNSRSEYMTVYVLTAHKKSTYDALLEQNGRYSLNNSVSVTLQPADKVDSTSTLTSRAAYYKQAPRFEHPSGHFYSTKNGYDVSDRYVRNSDYIRDYSLLEFKENPSATIGNLKYYTDVYGYAYPWTLPDGVTLDQAAADPDNCYGQKPVTYTLSDNTFYLKEISDEEYSGKLTAADYEFEKLTLYYYTMKATYNEESMDFDTQTFRFPDDVIDVYAKVGGNEEYIKIAVYTPYTGKYDFTDDAEGIVDKSKTDGTDISFLGNVTGFRLETSNAHWYTKLGAYPYVKLKHSDTVDKYADSAIGENSVSKLCLKNTSASKISQSNRTIISFTRSADDYITGKNKSSLLKKSFVGATNSAKKREYTVTWNVSMSESYRDNESTYPIPQQSGVFYDLLPEGAVYKKDSLSVYAGSTKLESWKYTVTVDDNYRNSGRTMLKIAINESADSYRFVYSTVHPWEAIADYGTTLLNTVAYETGNSSITKGKTSSETGGLTESALMQNLDPSAGDSKRFLYTEYNHDASLLVATNLGLEKKVRGTDDTSYSQSAVTYNDNNYYYNVRFATDDHSKASKLIAFDSLENYKVVSGKDAGKTSEWRGIFQSVDTHQLERLGIAPKVYYSTVSGLVIDEAHKDLSDTSVWTRSDSFAGDLSSVKAIAVDMRTAKDGTPYEMPVNTGAQFTVYMRAPHGIDSNEITPRAFNNIYLNNNTINVETGSESGERIIHQDYTEITLKIVADLELLKVSSEDHNVVVPGIKFNLSGTSVYGTKVNETLYTDETGRITRRNLERGTYTLKETETNSDFFLNDTVFTVTVDKNGDLTINGSTEVKPYVIENPPRVHGDLEFLKKGMIDGTTDTAPLTGAEFKLEGVSNYGNSVLKYGTSQNGGVVTITDIEWGTYKLTETKTADGYIISTEEYSVVCDKYGIVTLYQIEDGSPVEVKPAENGYSVILNEPLHNFRLVKYDPLTNALLSGAEFTLKGTSDYGTPVDKTETSGASGSEKGIVFFKGLEPGHYTLQETKAPERYQLDPTVRTVTVSSAGEITVSGLTKRPSDWHSGFYTDCFGVPNTRAYEGEITITKQWLDADGNPITDSSDLPIPVVHVDTSEPKIDLPPQDAYLANNNTFRNSLSGATTFKKTQEESYTISTLPEGAVKVDDGTTRASIFVWKEGADAYWWSDAATAHLPDNSRDLFWDYKLSLVSVDLSGFDTSNVTNMSGMFYWCSNLTTLNLSGWDTGRVTDMNSMFDGCSSLTSLDLSGWDTGSVTNITYMFRYCYNLTTLNLSGWDTGRVTTMNSMFDSCSSLTSLNLSGWDTVSVTNMGYMFRECSNLTNLKLSGWETGSVTNMYSMFYNCRNLTNLDLSGWKTGRVTDMNSMFDGCSSLTSLDLSGWDTGSVTSMYYMFYNCSNLKTVYVGDLWSTEKVTDSDHMFSYCTELVGGAGTTYDQSYTDKTYARVDKGTDEPGYFTYKEYVPPTGHKDDEPVGATLNNVLGGLINNKLVSAVFGDSSAENSQAAPEIQTVKKPEMLAAGRPDISAAIDFKSDIALGDPGDSDTNTNTVTFSQITNSEVTSNSDDAEGKWLDNRDGTWTYKMKVFNVPATYYIWEEPIPGFKCDLDNSTGYTVINYPKQNSATITNTRTTTDTCSLTLKKVLTGNASDYPEYDLENMDYTFHVTLMGEGVEGKKVFGYTKFNNGTADVTLKAGEQITFTNIPRGVEYSVTEQLGKNYQGVFDTTYSPSGTLTEDNSDVTFTVTNNIKPKKSFDITKHVLPYENGELDAEDLDRVFTFNVNLHEDINGLFGDLIFTGGTATAYLKHDETVSITGLPGTVETYTVTEAENSLYTCDKPEQSGTLTVGETAHVVFNNKKIPETERETGSFTLKKLINGKTTTDNEFAFNIAMSKLDKNAVYTLSDGTQFTTDQNGTVNLTLTLKHGDSVTFSDLPVGAEYTVSEQACNYTASYTISGTDRVAPLTDKNTVTDRQLTTSAITVQKDDDITIAFTNTDKRYDVRIAKVDEDDEFVTDAVLQIIEKGNEENVLDEWVTTEDYHTAQIPQGTYILREKQAPFGYMKAPDIEFTVNADGTITSGGENVLMLKMVDKPVELAVTGAGGVIPVAALASITFVILLAAVVIKNRKNNIKEKRSTTK</sequence>
<evidence type="ECO:0000256" key="1">
    <source>
        <dbReference type="ARBA" id="ARBA00007257"/>
    </source>
</evidence>
<feature type="signal peptide" evidence="5">
    <location>
        <begin position="1"/>
        <end position="23"/>
    </location>
</feature>
<reference evidence="8 9" key="1">
    <citation type="submission" date="2019-04" db="EMBL/GenBank/DDBJ databases">
        <authorList>
            <person name="Embree M."/>
            <person name="Gaffney J.R."/>
        </authorList>
    </citation>
    <scope>NUCLEOTIDE SEQUENCE [LARGE SCALE GENOMIC DNA]</scope>
    <source>
        <strain evidence="8 9">JE7A12</strain>
    </source>
</reference>
<evidence type="ECO:0000313" key="8">
    <source>
        <dbReference type="EMBL" id="QCT06419.1"/>
    </source>
</evidence>
<dbReference type="NCBIfam" id="TIGR02167">
    <property type="entry name" value="Liste_lipo_26"/>
    <property type="match status" value="8"/>
</dbReference>
<dbReference type="Pfam" id="PF03382">
    <property type="entry name" value="DUF285"/>
    <property type="match status" value="2"/>
</dbReference>
<organism evidence="8 9">
    <name type="scientific">Ruminococcus bovis</name>
    <dbReference type="NCBI Taxonomy" id="2564099"/>
    <lineage>
        <taxon>Bacteria</taxon>
        <taxon>Bacillati</taxon>
        <taxon>Bacillota</taxon>
        <taxon>Clostridia</taxon>
        <taxon>Eubacteriales</taxon>
        <taxon>Oscillospiraceae</taxon>
        <taxon>Ruminococcus</taxon>
    </lineage>
</organism>
<feature type="domain" description="DUF7601" evidence="7">
    <location>
        <begin position="2254"/>
        <end position="2380"/>
    </location>
</feature>
<name>A0A4P8XWD7_9FIRM</name>
<feature type="domain" description="SpaA-like prealbumin fold" evidence="6">
    <location>
        <begin position="1338"/>
        <end position="1425"/>
    </location>
</feature>
<dbReference type="KEGG" id="ruj:E5Z56_03205"/>
<dbReference type="Gene3D" id="2.60.40.1140">
    <property type="entry name" value="Collagen-binding surface protein Cna, B-type domain"/>
    <property type="match status" value="3"/>
</dbReference>
<dbReference type="PANTHER" id="PTHR36108">
    <property type="entry name" value="COLOSSIN-B-RELATED"/>
    <property type="match status" value="1"/>
</dbReference>
<dbReference type="Pfam" id="PF24547">
    <property type="entry name" value="DUF7601"/>
    <property type="match status" value="3"/>
</dbReference>
<dbReference type="EMBL" id="CP039381">
    <property type="protein sequence ID" value="QCT06419.1"/>
    <property type="molecule type" value="Genomic_DNA"/>
</dbReference>
<dbReference type="InterPro" id="IPR011889">
    <property type="entry name" value="Liste_lipo_26"/>
</dbReference>
<dbReference type="Gene3D" id="3.80.10.10">
    <property type="entry name" value="Ribonuclease Inhibitor"/>
    <property type="match status" value="2"/>
</dbReference>
<dbReference type="PANTHER" id="PTHR36108:SF13">
    <property type="entry name" value="COLOSSIN-B-RELATED"/>
    <property type="match status" value="1"/>
</dbReference>
<dbReference type="InterPro" id="IPR032675">
    <property type="entry name" value="LRR_dom_sf"/>
</dbReference>
<comment type="similarity">
    <text evidence="1">Belongs to the serine-aspartate repeat-containing protein (SDr) family.</text>
</comment>
<gene>
    <name evidence="8" type="ORF">E5Z56_03205</name>
</gene>
<evidence type="ECO:0000256" key="5">
    <source>
        <dbReference type="SAM" id="SignalP"/>
    </source>
</evidence>
<feature type="domain" description="DUF7601" evidence="7">
    <location>
        <begin position="2158"/>
        <end position="2244"/>
    </location>
</feature>
<dbReference type="Proteomes" id="UP000301475">
    <property type="component" value="Chromosome"/>
</dbReference>
<dbReference type="OrthoDB" id="1816541at2"/>
<feature type="transmembrane region" description="Helical" evidence="4">
    <location>
        <begin position="2480"/>
        <end position="2508"/>
    </location>
</feature>
<keyword evidence="4" id="KW-0472">Membrane</keyword>
<keyword evidence="4" id="KW-1133">Transmembrane helix</keyword>
<feature type="domain" description="SpaA-like prealbumin fold" evidence="6">
    <location>
        <begin position="1236"/>
        <end position="1313"/>
    </location>
</feature>
<dbReference type="RefSeq" id="WP_138156496.1">
    <property type="nucleotide sequence ID" value="NZ_CP039381.1"/>
</dbReference>
<dbReference type="InterPro" id="IPR055382">
    <property type="entry name" value="DUF7601"/>
</dbReference>
<feature type="domain" description="SpaA-like prealbumin fold" evidence="6">
    <location>
        <begin position="1120"/>
        <end position="1203"/>
    </location>
</feature>
<keyword evidence="9" id="KW-1185">Reference proteome</keyword>
<feature type="chain" id="PRO_5039041741" evidence="5">
    <location>
        <begin position="24"/>
        <end position="2523"/>
    </location>
</feature>
<dbReference type="SUPFAM" id="SSF52058">
    <property type="entry name" value="L domain-like"/>
    <property type="match status" value="1"/>
</dbReference>
<evidence type="ECO:0000259" key="7">
    <source>
        <dbReference type="Pfam" id="PF24547"/>
    </source>
</evidence>
<evidence type="ECO:0000259" key="6">
    <source>
        <dbReference type="Pfam" id="PF17802"/>
    </source>
</evidence>
<dbReference type="Gene3D" id="2.60.40.10">
    <property type="entry name" value="Immunoglobulins"/>
    <property type="match status" value="4"/>
</dbReference>
<keyword evidence="2" id="KW-0964">Secreted</keyword>
<evidence type="ECO:0000256" key="2">
    <source>
        <dbReference type="ARBA" id="ARBA00022525"/>
    </source>
</evidence>
<dbReference type="Pfam" id="PF17802">
    <property type="entry name" value="SpaA"/>
    <property type="match status" value="4"/>
</dbReference>
<feature type="domain" description="SpaA-like prealbumin fold" evidence="6">
    <location>
        <begin position="2385"/>
        <end position="2462"/>
    </location>
</feature>
<dbReference type="InterPro" id="IPR005046">
    <property type="entry name" value="DUF285"/>
</dbReference>
<evidence type="ECO:0000256" key="4">
    <source>
        <dbReference type="SAM" id="Phobius"/>
    </source>
</evidence>
<evidence type="ECO:0000256" key="3">
    <source>
        <dbReference type="ARBA" id="ARBA00022729"/>
    </source>
</evidence>
<keyword evidence="4" id="KW-0812">Transmembrane</keyword>
<feature type="domain" description="DUF7601" evidence="7">
    <location>
        <begin position="2023"/>
        <end position="2133"/>
    </location>
</feature>
<dbReference type="InterPro" id="IPR041033">
    <property type="entry name" value="SpaA_PFL_dom_1"/>
</dbReference>
<accession>A0A4P8XWD7</accession>
<evidence type="ECO:0000313" key="9">
    <source>
        <dbReference type="Proteomes" id="UP000301475"/>
    </source>
</evidence>